<keyword evidence="13" id="KW-1185">Reference proteome</keyword>
<evidence type="ECO:0000256" key="3">
    <source>
        <dbReference type="ARBA" id="ARBA00010519"/>
    </source>
</evidence>
<dbReference type="FunFam" id="1.10.287.3510:FF:000001">
    <property type="entry name" value="NADH-quinone oxidoreductase subunit K"/>
    <property type="match status" value="1"/>
</dbReference>
<feature type="transmembrane region" description="Helical" evidence="11">
    <location>
        <begin position="12"/>
        <end position="30"/>
    </location>
</feature>
<reference evidence="12 13" key="1">
    <citation type="submission" date="2018-02" db="EMBL/GenBank/DDBJ databases">
        <title>Novel Leptospira species isolated from soil and water in Japan.</title>
        <authorList>
            <person name="Nakao R."/>
            <person name="Masuzawa T."/>
        </authorList>
    </citation>
    <scope>NUCLEOTIDE SEQUENCE [LARGE SCALE GENOMIC DNA]</scope>
    <source>
        <strain evidence="12 13">YH101</strain>
    </source>
</reference>
<dbReference type="RefSeq" id="WP_108974648.1">
    <property type="nucleotide sequence ID" value="NZ_BFBB01000003.1"/>
</dbReference>
<evidence type="ECO:0000256" key="7">
    <source>
        <dbReference type="ARBA" id="ARBA00022967"/>
    </source>
</evidence>
<comment type="subunit">
    <text evidence="11">NDH-1 is composed of 14 different subunits. Subunits NuoA, H, J, K, L, M, N constitute the membrane sector of the complex.</text>
</comment>
<evidence type="ECO:0000256" key="11">
    <source>
        <dbReference type="HAMAP-Rule" id="MF_01456"/>
    </source>
</evidence>
<evidence type="ECO:0000256" key="2">
    <source>
        <dbReference type="ARBA" id="ARBA00004141"/>
    </source>
</evidence>
<evidence type="ECO:0000313" key="13">
    <source>
        <dbReference type="Proteomes" id="UP000245133"/>
    </source>
</evidence>
<keyword evidence="5 11" id="KW-0812">Transmembrane</keyword>
<dbReference type="InterPro" id="IPR039428">
    <property type="entry name" value="NUOK/Mnh_C1-like"/>
</dbReference>
<dbReference type="GO" id="GO:0042773">
    <property type="term" value="P:ATP synthesis coupled electron transport"/>
    <property type="evidence" value="ECO:0007669"/>
    <property type="project" value="InterPro"/>
</dbReference>
<dbReference type="GO" id="GO:0005886">
    <property type="term" value="C:plasma membrane"/>
    <property type="evidence" value="ECO:0007669"/>
    <property type="project" value="UniProtKB-SubCell"/>
</dbReference>
<proteinExistence type="inferred from homology"/>
<evidence type="ECO:0000256" key="1">
    <source>
        <dbReference type="ARBA" id="ARBA00002378"/>
    </source>
</evidence>
<dbReference type="Proteomes" id="UP000245133">
    <property type="component" value="Unassembled WGS sequence"/>
</dbReference>
<feature type="transmembrane region" description="Helical" evidence="11">
    <location>
        <begin position="67"/>
        <end position="90"/>
    </location>
</feature>
<keyword evidence="10 11" id="KW-0472">Membrane</keyword>
<evidence type="ECO:0000256" key="6">
    <source>
        <dbReference type="ARBA" id="ARBA00022719"/>
    </source>
</evidence>
<keyword evidence="9 11" id="KW-0520">NAD</keyword>
<keyword evidence="8 11" id="KW-1133">Transmembrane helix</keyword>
<evidence type="ECO:0000256" key="9">
    <source>
        <dbReference type="ARBA" id="ARBA00023027"/>
    </source>
</evidence>
<dbReference type="EC" id="7.1.1.-" evidence="11"/>
<comment type="subcellular location">
    <subcellularLocation>
        <location evidence="11">Cell membrane</location>
        <topology evidence="11">Multi-pass membrane protein</topology>
    </subcellularLocation>
    <subcellularLocation>
        <location evidence="2">Membrane</location>
        <topology evidence="2">Multi-pass membrane protein</topology>
    </subcellularLocation>
</comment>
<dbReference type="GO" id="GO:0050136">
    <property type="term" value="F:NADH dehydrogenase (quinone) (non-electrogenic) activity"/>
    <property type="evidence" value="ECO:0007669"/>
    <property type="project" value="UniProtKB-UniRule"/>
</dbReference>
<name>A0A2P2DYB7_9LEPT</name>
<dbReference type="HAMAP" id="MF_01456">
    <property type="entry name" value="NDH1_NuoK"/>
    <property type="match status" value="1"/>
</dbReference>
<comment type="caution">
    <text evidence="12">The sequence shown here is derived from an EMBL/GenBank/DDBJ whole genome shotgun (WGS) entry which is preliminary data.</text>
</comment>
<protein>
    <recommendedName>
        <fullName evidence="11">NADH-quinone oxidoreductase subunit K</fullName>
        <ecNumber evidence="11">7.1.1.-</ecNumber>
    </recommendedName>
    <alternativeName>
        <fullName evidence="11">NADH dehydrogenase I subunit K</fullName>
    </alternativeName>
    <alternativeName>
        <fullName evidence="11">NDH-1 subunit K</fullName>
    </alternativeName>
</protein>
<dbReference type="PANTHER" id="PTHR11434:SF21">
    <property type="entry name" value="NADH DEHYDROGENASE SUBUNIT 4L-RELATED"/>
    <property type="match status" value="1"/>
</dbReference>
<dbReference type="NCBIfam" id="NF004320">
    <property type="entry name" value="PRK05715.1-2"/>
    <property type="match status" value="1"/>
</dbReference>
<organism evidence="12 13">
    <name type="scientific">Leptospira ryugenii</name>
    <dbReference type="NCBI Taxonomy" id="1917863"/>
    <lineage>
        <taxon>Bacteria</taxon>
        <taxon>Pseudomonadati</taxon>
        <taxon>Spirochaetota</taxon>
        <taxon>Spirochaetia</taxon>
        <taxon>Leptospirales</taxon>
        <taxon>Leptospiraceae</taxon>
        <taxon>Leptospira</taxon>
    </lineage>
</organism>
<dbReference type="InterPro" id="IPR001133">
    <property type="entry name" value="NADH_UbQ_OxRdtase_chain4L/K"/>
</dbReference>
<dbReference type="PANTHER" id="PTHR11434">
    <property type="entry name" value="NADH-UBIQUINONE OXIDOREDUCTASE SUBUNIT ND4L"/>
    <property type="match status" value="1"/>
</dbReference>
<dbReference type="GO" id="GO:0030964">
    <property type="term" value="C:NADH dehydrogenase complex"/>
    <property type="evidence" value="ECO:0007669"/>
    <property type="project" value="TreeGrafter"/>
</dbReference>
<dbReference type="OrthoDB" id="9810120at2"/>
<dbReference type="AlphaFoldDB" id="A0A2P2DYB7"/>
<dbReference type="NCBIfam" id="NF004321">
    <property type="entry name" value="PRK05715.1-3"/>
    <property type="match status" value="1"/>
</dbReference>
<keyword evidence="4 11" id="KW-0813">Transport</keyword>
<comment type="catalytic activity">
    <reaction evidence="11">
        <text>a quinone + NADH + 5 H(+)(in) = a quinol + NAD(+) + 4 H(+)(out)</text>
        <dbReference type="Rhea" id="RHEA:57888"/>
        <dbReference type="ChEBI" id="CHEBI:15378"/>
        <dbReference type="ChEBI" id="CHEBI:24646"/>
        <dbReference type="ChEBI" id="CHEBI:57540"/>
        <dbReference type="ChEBI" id="CHEBI:57945"/>
        <dbReference type="ChEBI" id="CHEBI:132124"/>
    </reaction>
</comment>
<evidence type="ECO:0000256" key="4">
    <source>
        <dbReference type="ARBA" id="ARBA00022448"/>
    </source>
</evidence>
<evidence type="ECO:0000256" key="5">
    <source>
        <dbReference type="ARBA" id="ARBA00022692"/>
    </source>
</evidence>
<sequence>MNALISGIPSVYFLALAGILFSIGLVGVLIRRNAVIIFMSVELILNAVNLVFVTFSKTLLNVSGEVIVFFVMAIAACEAAIGLALVIAIFRQNKSSNVDELQSLKW</sequence>
<keyword evidence="7 11" id="KW-1278">Translocase</keyword>
<dbReference type="Pfam" id="PF00420">
    <property type="entry name" value="Oxidored_q2"/>
    <property type="match status" value="1"/>
</dbReference>
<accession>A0A2P2DYB7</accession>
<evidence type="ECO:0000256" key="10">
    <source>
        <dbReference type="ARBA" id="ARBA00023136"/>
    </source>
</evidence>
<keyword evidence="6 11" id="KW-0874">Quinone</keyword>
<keyword evidence="11" id="KW-1003">Cell membrane</keyword>
<evidence type="ECO:0000256" key="8">
    <source>
        <dbReference type="ARBA" id="ARBA00022989"/>
    </source>
</evidence>
<dbReference type="GO" id="GO:0048038">
    <property type="term" value="F:quinone binding"/>
    <property type="evidence" value="ECO:0007669"/>
    <property type="project" value="UniProtKB-KW"/>
</dbReference>
<comment type="function">
    <text evidence="1 11">NDH-1 shuttles electrons from NADH, via FMN and iron-sulfur (Fe-S) centers, to quinones in the respiratory chain. The immediate electron acceptor for the enzyme in this species is believed to be ubiquinone. Couples the redox reaction to proton translocation (for every two electrons transferred, four hydrogen ions are translocated across the cytoplasmic membrane), and thus conserves the redox energy in a proton gradient.</text>
</comment>
<comment type="similarity">
    <text evidence="3 11">Belongs to the complex I subunit 4L family.</text>
</comment>
<evidence type="ECO:0000313" key="12">
    <source>
        <dbReference type="EMBL" id="GBF49613.1"/>
    </source>
</evidence>
<keyword evidence="11" id="KW-0830">Ubiquinone</keyword>
<gene>
    <name evidence="11 12" type="primary">nuoK</name>
    <name evidence="12" type="ORF">LPTSP4_11290</name>
</gene>
<feature type="transmembrane region" description="Helical" evidence="11">
    <location>
        <begin position="35"/>
        <end position="55"/>
    </location>
</feature>
<dbReference type="Gene3D" id="1.10.287.3510">
    <property type="match status" value="1"/>
</dbReference>
<dbReference type="EMBL" id="BFBB01000003">
    <property type="protein sequence ID" value="GBF49613.1"/>
    <property type="molecule type" value="Genomic_DNA"/>
</dbReference>